<dbReference type="SUPFAM" id="SSF56059">
    <property type="entry name" value="Glutathione synthetase ATP-binding domain-like"/>
    <property type="match status" value="1"/>
</dbReference>
<evidence type="ECO:0000256" key="13">
    <source>
        <dbReference type="ARBA" id="ARBA00033470"/>
    </source>
</evidence>
<keyword evidence="12" id="KW-0460">Magnesium</keyword>
<accession>A0A0N0C684</accession>
<evidence type="ECO:0000256" key="14">
    <source>
        <dbReference type="ARBA" id="ARBA00047700"/>
    </source>
</evidence>
<evidence type="ECO:0000256" key="2">
    <source>
        <dbReference type="ARBA" id="ARBA00002988"/>
    </source>
</evidence>
<keyword evidence="9" id="KW-0547">Nucleotide-binding</keyword>
<comment type="function">
    <text evidence="2">Catalyzes the phosphorylation of pyruvate to phosphoenolpyruvate.</text>
</comment>
<comment type="pathway">
    <text evidence="3">Carbohydrate biosynthesis; gluconeogenesis.</text>
</comment>
<dbReference type="Gene3D" id="3.30.1490.20">
    <property type="entry name" value="ATP-grasp fold, A domain"/>
    <property type="match status" value="1"/>
</dbReference>
<dbReference type="InterPro" id="IPR006319">
    <property type="entry name" value="PEP_synth"/>
</dbReference>
<evidence type="ECO:0000256" key="12">
    <source>
        <dbReference type="ARBA" id="ARBA00022842"/>
    </source>
</evidence>
<evidence type="ECO:0000256" key="10">
    <source>
        <dbReference type="ARBA" id="ARBA00022777"/>
    </source>
</evidence>
<dbReference type="EC" id="2.7.9.2" evidence="5"/>
<organism evidence="16 17">
    <name type="scientific">Paenibacillus xylanivorans</name>
    <dbReference type="NCBI Taxonomy" id="1705561"/>
    <lineage>
        <taxon>Bacteria</taxon>
        <taxon>Bacillati</taxon>
        <taxon>Bacillota</taxon>
        <taxon>Bacilli</taxon>
        <taxon>Bacillales</taxon>
        <taxon>Paenibacillaceae</taxon>
        <taxon>Paenibacillus</taxon>
    </lineage>
</organism>
<keyword evidence="17" id="KW-1185">Reference proteome</keyword>
<comment type="catalytic activity">
    <reaction evidence="14">
        <text>pyruvate + ATP + H2O = phosphoenolpyruvate + AMP + phosphate + 2 H(+)</text>
        <dbReference type="Rhea" id="RHEA:11364"/>
        <dbReference type="ChEBI" id="CHEBI:15361"/>
        <dbReference type="ChEBI" id="CHEBI:15377"/>
        <dbReference type="ChEBI" id="CHEBI:15378"/>
        <dbReference type="ChEBI" id="CHEBI:30616"/>
        <dbReference type="ChEBI" id="CHEBI:43474"/>
        <dbReference type="ChEBI" id="CHEBI:58702"/>
        <dbReference type="ChEBI" id="CHEBI:456215"/>
        <dbReference type="EC" id="2.7.9.2"/>
    </reaction>
</comment>
<evidence type="ECO:0000256" key="11">
    <source>
        <dbReference type="ARBA" id="ARBA00022840"/>
    </source>
</evidence>
<evidence type="ECO:0000256" key="6">
    <source>
        <dbReference type="ARBA" id="ARBA00021623"/>
    </source>
</evidence>
<dbReference type="Pfam" id="PF01326">
    <property type="entry name" value="PPDK_N"/>
    <property type="match status" value="1"/>
</dbReference>
<keyword evidence="11" id="KW-0067">ATP-binding</keyword>
<dbReference type="InterPro" id="IPR002192">
    <property type="entry name" value="PPDK_AMP/ATP-bd"/>
</dbReference>
<evidence type="ECO:0000259" key="15">
    <source>
        <dbReference type="Pfam" id="PF01326"/>
    </source>
</evidence>
<evidence type="ECO:0000256" key="1">
    <source>
        <dbReference type="ARBA" id="ARBA00001946"/>
    </source>
</evidence>
<comment type="cofactor">
    <cofactor evidence="1">
        <name>Mg(2+)</name>
        <dbReference type="ChEBI" id="CHEBI:18420"/>
    </cofactor>
</comment>
<name>A0A0N0C684_9BACL</name>
<reference evidence="16 17" key="1">
    <citation type="submission" date="2015-08" db="EMBL/GenBank/DDBJ databases">
        <title>Draft genome sequence of cellulolytic and xylanolytic Paenibacillus sp. A59, isolated from a decaying forest soil from Patagonia, Argentina.</title>
        <authorList>
            <person name="Ghio S."/>
            <person name="Caceres A.M."/>
            <person name="Talia P."/>
            <person name="Grasso D."/>
            <person name="Campos E."/>
        </authorList>
    </citation>
    <scope>NUCLEOTIDE SEQUENCE [LARGE SCALE GENOMIC DNA]</scope>
    <source>
        <strain evidence="16 17">A59</strain>
    </source>
</reference>
<dbReference type="EMBL" id="LITU01000011">
    <property type="protein sequence ID" value="KOY18321.1"/>
    <property type="molecule type" value="Genomic_DNA"/>
</dbReference>
<protein>
    <recommendedName>
        <fullName evidence="6">Phosphoenolpyruvate synthase</fullName>
        <ecNumber evidence="5">2.7.9.2</ecNumber>
    </recommendedName>
    <alternativeName>
        <fullName evidence="13">Pyruvate, water dikinase</fullName>
    </alternativeName>
</protein>
<keyword evidence="10" id="KW-0418">Kinase</keyword>
<dbReference type="GO" id="GO:0008986">
    <property type="term" value="F:pyruvate, water dikinase activity"/>
    <property type="evidence" value="ECO:0007669"/>
    <property type="project" value="UniProtKB-EC"/>
</dbReference>
<feature type="domain" description="Pyruvate phosphate dikinase AMP/ATP-binding" evidence="15">
    <location>
        <begin position="15"/>
        <end position="293"/>
    </location>
</feature>
<evidence type="ECO:0000256" key="4">
    <source>
        <dbReference type="ARBA" id="ARBA00007837"/>
    </source>
</evidence>
<comment type="caution">
    <text evidence="16">The sequence shown here is derived from an EMBL/GenBank/DDBJ whole genome shotgun (WGS) entry which is preliminary data.</text>
</comment>
<dbReference type="GO" id="GO:0005524">
    <property type="term" value="F:ATP binding"/>
    <property type="evidence" value="ECO:0007669"/>
    <property type="project" value="UniProtKB-KW"/>
</dbReference>
<dbReference type="Gene3D" id="3.30.470.20">
    <property type="entry name" value="ATP-grasp fold, B domain"/>
    <property type="match status" value="1"/>
</dbReference>
<dbReference type="Proteomes" id="UP000037688">
    <property type="component" value="Unassembled WGS sequence"/>
</dbReference>
<comment type="similarity">
    <text evidence="4">Belongs to the PEP-utilizing enzyme family.</text>
</comment>
<dbReference type="GO" id="GO:0046872">
    <property type="term" value="F:metal ion binding"/>
    <property type="evidence" value="ECO:0007669"/>
    <property type="project" value="UniProtKB-KW"/>
</dbReference>
<evidence type="ECO:0000313" key="16">
    <source>
        <dbReference type="EMBL" id="KOY18321.1"/>
    </source>
</evidence>
<evidence type="ECO:0000313" key="17">
    <source>
        <dbReference type="Proteomes" id="UP000037688"/>
    </source>
</evidence>
<dbReference type="InterPro" id="IPR013815">
    <property type="entry name" value="ATP_grasp_subdomain_1"/>
</dbReference>
<keyword evidence="7" id="KW-0808">Transferase</keyword>
<sequence>MNIVSLQKANQWGVSIVGAKSYHLSCLLNKGFNVPNGFIITTDVYLAIMEPYASLGSKIREEDISFPNQFVQDLKFEYLRLLEHSEGGSVAVRSSGNMEDLSEASFAGQYITVLEVKTFEQLLDSIKKCWLSAVNEQVLEYMDNKRLDYQQRLAMAILVQQMIHPRAAGVVFTRNPVNGDEEEVMINASIGIGEAVVSGCVTPDLYVISRSRKQLITKELGEKESKLQWLGNTEQWVLTSDQERSSYCLSDSEALQISQLALRIEHEQQYPVDVEFALDNNNLFILQARPITV</sequence>
<evidence type="ECO:0000256" key="3">
    <source>
        <dbReference type="ARBA" id="ARBA00004742"/>
    </source>
</evidence>
<dbReference type="OrthoDB" id="9765468at2"/>
<evidence type="ECO:0000256" key="7">
    <source>
        <dbReference type="ARBA" id="ARBA00022679"/>
    </source>
</evidence>
<evidence type="ECO:0000256" key="9">
    <source>
        <dbReference type="ARBA" id="ARBA00022741"/>
    </source>
</evidence>
<dbReference type="PATRIC" id="fig|1705561.3.peg.1304"/>
<proteinExistence type="inferred from homology"/>
<gene>
    <name evidence="16" type="ORF">AMS66_01015</name>
</gene>
<keyword evidence="8" id="KW-0479">Metal-binding</keyword>
<dbReference type="RefSeq" id="WP_053779062.1">
    <property type="nucleotide sequence ID" value="NZ_LITU01000011.1"/>
</dbReference>
<evidence type="ECO:0000256" key="8">
    <source>
        <dbReference type="ARBA" id="ARBA00022723"/>
    </source>
</evidence>
<dbReference type="PANTHER" id="PTHR43030">
    <property type="entry name" value="PHOSPHOENOLPYRUVATE SYNTHASE"/>
    <property type="match status" value="1"/>
</dbReference>
<dbReference type="PANTHER" id="PTHR43030:SF1">
    <property type="entry name" value="PHOSPHOENOLPYRUVATE SYNTHASE"/>
    <property type="match status" value="1"/>
</dbReference>
<dbReference type="AlphaFoldDB" id="A0A0N0C684"/>
<evidence type="ECO:0000256" key="5">
    <source>
        <dbReference type="ARBA" id="ARBA00011996"/>
    </source>
</evidence>